<reference evidence="11 12" key="1">
    <citation type="submission" date="2020-05" db="EMBL/GenBank/DDBJ databases">
        <title>Azospirillum oleiclasticum sp. nov, a nitrogen-fixing and heavy crude oil-emulsifying bacterium isolated from the crude oil of Yumen Oilfield.</title>
        <authorList>
            <person name="Wu D."/>
            <person name="Cai M."/>
            <person name="Zhang X."/>
        </authorList>
    </citation>
    <scope>NUCLEOTIDE SEQUENCE [LARGE SCALE GENOMIC DNA]</scope>
    <source>
        <strain evidence="11 12">ROY-1-1-2</strain>
    </source>
</reference>
<evidence type="ECO:0000256" key="8">
    <source>
        <dbReference type="SAM" id="Coils"/>
    </source>
</evidence>
<feature type="transmembrane region" description="Helical" evidence="9">
    <location>
        <begin position="18"/>
        <end position="35"/>
    </location>
</feature>
<dbReference type="Pfam" id="PF02518">
    <property type="entry name" value="HATPase_c"/>
    <property type="match status" value="1"/>
</dbReference>
<dbReference type="RefSeq" id="WP_180285553.1">
    <property type="nucleotide sequence ID" value="NZ_JABFDB010000031.1"/>
</dbReference>
<evidence type="ECO:0000256" key="4">
    <source>
        <dbReference type="ARBA" id="ARBA00022679"/>
    </source>
</evidence>
<sequence length="313" mass="34396">MPDPVLTGRGGPRPLPSAFSLAFAALMALILVSLAMMQDTILGILALAAVLGVGAVALHRGRREREAEDALRDSYDLLEERVRQRTTELQDANARLEAAVADREVLLKEVQHRVKNNLQVICSLLRLQSARLDERSRHGFDESLRRIQSMSLLHDLLYRSDQPARINYAQYLRALCDQLARAGGPSPVRLTVEAEDWDLDVDQVTPLALIASELVSNALHHAFPDNHAGEVMVRLARDETGMTLSVRDNGVGLPPDQPFPGDRRRRGLGLVLVQALAQQAGAKVRLDRESGTHFALTVPAANERGRISPHPPA</sequence>
<keyword evidence="6 11" id="KW-0418">Kinase</keyword>
<evidence type="ECO:0000313" key="11">
    <source>
        <dbReference type="EMBL" id="NYZ23781.1"/>
    </source>
</evidence>
<feature type="domain" description="Histidine kinase" evidence="10">
    <location>
        <begin position="109"/>
        <end position="302"/>
    </location>
</feature>
<comment type="catalytic activity">
    <reaction evidence="1">
        <text>ATP + protein L-histidine = ADP + protein N-phospho-L-histidine.</text>
        <dbReference type="EC" id="2.7.13.3"/>
    </reaction>
</comment>
<evidence type="ECO:0000313" key="12">
    <source>
        <dbReference type="Proteomes" id="UP000584642"/>
    </source>
</evidence>
<keyword evidence="7" id="KW-0067">ATP-binding</keyword>
<gene>
    <name evidence="11" type="ORF">HND93_29120</name>
</gene>
<keyword evidence="3" id="KW-0597">Phosphoprotein</keyword>
<comment type="caution">
    <text evidence="11">The sequence shown here is derived from an EMBL/GenBank/DDBJ whole genome shotgun (WGS) entry which is preliminary data.</text>
</comment>
<dbReference type="SUPFAM" id="SSF55874">
    <property type="entry name" value="ATPase domain of HSP90 chaperone/DNA topoisomerase II/histidine kinase"/>
    <property type="match status" value="1"/>
</dbReference>
<proteinExistence type="predicted"/>
<dbReference type="Proteomes" id="UP000584642">
    <property type="component" value="Unassembled WGS sequence"/>
</dbReference>
<accession>A0ABX2TKB8</accession>
<evidence type="ECO:0000256" key="7">
    <source>
        <dbReference type="ARBA" id="ARBA00022840"/>
    </source>
</evidence>
<feature type="coiled-coil region" evidence="8">
    <location>
        <begin position="75"/>
        <end position="109"/>
    </location>
</feature>
<keyword evidence="9" id="KW-0812">Transmembrane</keyword>
<keyword evidence="8" id="KW-0175">Coiled coil</keyword>
<feature type="transmembrane region" description="Helical" evidence="9">
    <location>
        <begin position="41"/>
        <end position="58"/>
    </location>
</feature>
<dbReference type="GO" id="GO:0016301">
    <property type="term" value="F:kinase activity"/>
    <property type="evidence" value="ECO:0007669"/>
    <property type="project" value="UniProtKB-KW"/>
</dbReference>
<dbReference type="SMART" id="SM00387">
    <property type="entry name" value="HATPase_c"/>
    <property type="match status" value="1"/>
</dbReference>
<dbReference type="PANTHER" id="PTHR41523">
    <property type="entry name" value="TWO-COMPONENT SYSTEM SENSOR PROTEIN"/>
    <property type="match status" value="1"/>
</dbReference>
<name>A0ABX2TKB8_9PROT</name>
<keyword evidence="5" id="KW-0547">Nucleotide-binding</keyword>
<evidence type="ECO:0000256" key="3">
    <source>
        <dbReference type="ARBA" id="ARBA00022553"/>
    </source>
</evidence>
<dbReference type="InterPro" id="IPR011495">
    <property type="entry name" value="Sig_transdc_His_kin_sub2_dim/P"/>
</dbReference>
<dbReference type="InterPro" id="IPR003594">
    <property type="entry name" value="HATPase_dom"/>
</dbReference>
<dbReference type="EMBL" id="JABFDB010000031">
    <property type="protein sequence ID" value="NYZ23781.1"/>
    <property type="molecule type" value="Genomic_DNA"/>
</dbReference>
<evidence type="ECO:0000259" key="10">
    <source>
        <dbReference type="PROSITE" id="PS50109"/>
    </source>
</evidence>
<keyword evidence="9" id="KW-1133">Transmembrane helix</keyword>
<dbReference type="EC" id="2.7.13.3" evidence="2"/>
<keyword evidence="4" id="KW-0808">Transferase</keyword>
<dbReference type="Gene3D" id="3.30.565.10">
    <property type="entry name" value="Histidine kinase-like ATPase, C-terminal domain"/>
    <property type="match status" value="1"/>
</dbReference>
<keyword evidence="9" id="KW-0472">Membrane</keyword>
<dbReference type="Gene3D" id="3.30.450.20">
    <property type="entry name" value="PAS domain"/>
    <property type="match status" value="1"/>
</dbReference>
<evidence type="ECO:0000256" key="1">
    <source>
        <dbReference type="ARBA" id="ARBA00000085"/>
    </source>
</evidence>
<protein>
    <recommendedName>
        <fullName evidence="2">histidine kinase</fullName>
        <ecNumber evidence="2">2.7.13.3</ecNumber>
    </recommendedName>
</protein>
<keyword evidence="12" id="KW-1185">Reference proteome</keyword>
<organism evidence="11 12">
    <name type="scientific">Azospirillum oleiclasticum</name>
    <dbReference type="NCBI Taxonomy" id="2735135"/>
    <lineage>
        <taxon>Bacteria</taxon>
        <taxon>Pseudomonadati</taxon>
        <taxon>Pseudomonadota</taxon>
        <taxon>Alphaproteobacteria</taxon>
        <taxon>Rhodospirillales</taxon>
        <taxon>Azospirillaceae</taxon>
        <taxon>Azospirillum</taxon>
    </lineage>
</organism>
<evidence type="ECO:0000256" key="9">
    <source>
        <dbReference type="SAM" id="Phobius"/>
    </source>
</evidence>
<evidence type="ECO:0000256" key="2">
    <source>
        <dbReference type="ARBA" id="ARBA00012438"/>
    </source>
</evidence>
<evidence type="ECO:0000256" key="6">
    <source>
        <dbReference type="ARBA" id="ARBA00022777"/>
    </source>
</evidence>
<dbReference type="PROSITE" id="PS50109">
    <property type="entry name" value="HIS_KIN"/>
    <property type="match status" value="1"/>
</dbReference>
<dbReference type="PANTHER" id="PTHR41523:SF8">
    <property type="entry name" value="ETHYLENE RESPONSE SENSOR PROTEIN"/>
    <property type="match status" value="1"/>
</dbReference>
<dbReference type="Pfam" id="PF07568">
    <property type="entry name" value="HisKA_2"/>
    <property type="match status" value="1"/>
</dbReference>
<evidence type="ECO:0000256" key="5">
    <source>
        <dbReference type="ARBA" id="ARBA00022741"/>
    </source>
</evidence>
<dbReference type="InterPro" id="IPR036890">
    <property type="entry name" value="HATPase_C_sf"/>
</dbReference>
<dbReference type="InterPro" id="IPR005467">
    <property type="entry name" value="His_kinase_dom"/>
</dbReference>